<organism evidence="9 10">
    <name type="scientific">Mucilaginibacter lappiensis</name>
    <dbReference type="NCBI Taxonomy" id="354630"/>
    <lineage>
        <taxon>Bacteria</taxon>
        <taxon>Pseudomonadati</taxon>
        <taxon>Bacteroidota</taxon>
        <taxon>Sphingobacteriia</taxon>
        <taxon>Sphingobacteriales</taxon>
        <taxon>Sphingobacteriaceae</taxon>
        <taxon>Mucilaginibacter</taxon>
    </lineage>
</organism>
<dbReference type="InterPro" id="IPR037066">
    <property type="entry name" value="Plug_dom_sf"/>
</dbReference>
<dbReference type="EMBL" id="JACHCA010000003">
    <property type="protein sequence ID" value="MBB6127203.1"/>
    <property type="molecule type" value="Genomic_DNA"/>
</dbReference>
<proteinExistence type="inferred from homology"/>
<keyword evidence="2 7" id="KW-0813">Transport</keyword>
<evidence type="ECO:0000256" key="6">
    <source>
        <dbReference type="ARBA" id="ARBA00023237"/>
    </source>
</evidence>
<protein>
    <submittedName>
        <fullName evidence="9">TonB-linked SusC/RagA family outer membrane protein</fullName>
    </submittedName>
</protein>
<dbReference type="AlphaFoldDB" id="A0A841J804"/>
<dbReference type="Gene3D" id="2.170.130.10">
    <property type="entry name" value="TonB-dependent receptor, plug domain"/>
    <property type="match status" value="1"/>
</dbReference>
<evidence type="ECO:0000313" key="10">
    <source>
        <dbReference type="Proteomes" id="UP000548326"/>
    </source>
</evidence>
<evidence type="ECO:0000256" key="1">
    <source>
        <dbReference type="ARBA" id="ARBA00004571"/>
    </source>
</evidence>
<dbReference type="RefSeq" id="WP_183586423.1">
    <property type="nucleotide sequence ID" value="NZ_JACHCA010000003.1"/>
</dbReference>
<gene>
    <name evidence="9" type="ORF">HDF22_001309</name>
</gene>
<feature type="domain" description="Secretin/TonB short N-terminal" evidence="8">
    <location>
        <begin position="45"/>
        <end position="95"/>
    </location>
</feature>
<comment type="similarity">
    <text evidence="7">Belongs to the TonB-dependent receptor family.</text>
</comment>
<comment type="caution">
    <text evidence="9">The sequence shown here is derived from an EMBL/GenBank/DDBJ whole genome shotgun (WGS) entry which is preliminary data.</text>
</comment>
<name>A0A841J804_9SPHI</name>
<evidence type="ECO:0000256" key="3">
    <source>
        <dbReference type="ARBA" id="ARBA00022452"/>
    </source>
</evidence>
<keyword evidence="3 7" id="KW-1134">Transmembrane beta strand</keyword>
<dbReference type="SUPFAM" id="SSF56935">
    <property type="entry name" value="Porins"/>
    <property type="match status" value="1"/>
</dbReference>
<dbReference type="InterPro" id="IPR039426">
    <property type="entry name" value="TonB-dep_rcpt-like"/>
</dbReference>
<dbReference type="PROSITE" id="PS52016">
    <property type="entry name" value="TONB_DEPENDENT_REC_3"/>
    <property type="match status" value="1"/>
</dbReference>
<dbReference type="SUPFAM" id="SSF49464">
    <property type="entry name" value="Carboxypeptidase regulatory domain-like"/>
    <property type="match status" value="1"/>
</dbReference>
<dbReference type="InterPro" id="IPR011662">
    <property type="entry name" value="Secretin/TonB_short_N"/>
</dbReference>
<dbReference type="InterPro" id="IPR012910">
    <property type="entry name" value="Plug_dom"/>
</dbReference>
<comment type="subcellular location">
    <subcellularLocation>
        <location evidence="1 7">Cell outer membrane</location>
        <topology evidence="1 7">Multi-pass membrane protein</topology>
    </subcellularLocation>
</comment>
<evidence type="ECO:0000256" key="7">
    <source>
        <dbReference type="PROSITE-ProRule" id="PRU01360"/>
    </source>
</evidence>
<accession>A0A841J804</accession>
<keyword evidence="4 7" id="KW-0812">Transmembrane</keyword>
<reference evidence="9 10" key="1">
    <citation type="submission" date="2020-08" db="EMBL/GenBank/DDBJ databases">
        <title>Genomic Encyclopedia of Type Strains, Phase IV (KMG-V): Genome sequencing to study the core and pangenomes of soil and plant-associated prokaryotes.</title>
        <authorList>
            <person name="Whitman W."/>
        </authorList>
    </citation>
    <scope>NUCLEOTIDE SEQUENCE [LARGE SCALE GENOMIC DNA]</scope>
    <source>
        <strain evidence="9 10">MP601</strain>
    </source>
</reference>
<dbReference type="InterPro" id="IPR023996">
    <property type="entry name" value="TonB-dep_OMP_SusC/RagA"/>
</dbReference>
<keyword evidence="5 7" id="KW-0472">Membrane</keyword>
<dbReference type="Proteomes" id="UP000548326">
    <property type="component" value="Unassembled WGS sequence"/>
</dbReference>
<dbReference type="InterPro" id="IPR036942">
    <property type="entry name" value="Beta-barrel_TonB_sf"/>
</dbReference>
<dbReference type="NCBIfam" id="TIGR04056">
    <property type="entry name" value="OMP_RagA_SusC"/>
    <property type="match status" value="1"/>
</dbReference>
<evidence type="ECO:0000256" key="5">
    <source>
        <dbReference type="ARBA" id="ARBA00023136"/>
    </source>
</evidence>
<dbReference type="GO" id="GO:0009279">
    <property type="term" value="C:cell outer membrane"/>
    <property type="evidence" value="ECO:0007669"/>
    <property type="project" value="UniProtKB-SubCell"/>
</dbReference>
<dbReference type="Gene3D" id="2.40.170.20">
    <property type="entry name" value="TonB-dependent receptor, beta-barrel domain"/>
    <property type="match status" value="1"/>
</dbReference>
<evidence type="ECO:0000256" key="4">
    <source>
        <dbReference type="ARBA" id="ARBA00022692"/>
    </source>
</evidence>
<sequence>MKLTTFMMVITLLQTSAKGFSQINLREINTPLEKVLRSVSDQSGYHFFYNEKELADKTISIRLKDATIEKALHDCFDKFSLTFKVIGKNIIVTSNTPLVQDELITVKGTVLLRRQNGKDEKSTGVTITEKGLNNGTQTDANGQFTLRVHKGAKLLFSMLGYKRLEIEVSTENPVLSVRLEEDAASLKEVVVTGYQTLDKNKFTGAAARLKAEDIKMNGTTDVSRLLEGKVAGVSVQNVSGTFGSAPKIRIRGVTSLTGANKPLWVVDGVVLEDVINVTNDQLSSGDASTLLGSSVAGLNVNDIDDIYILKDVAAASLYGARAMNGVVVINTKKGKAGPLQVSYTGNFSSSLRPSYSNFNIMNSAEQMSVYSEMYGKGLLNVGDIGNNPDRGIYGKMYDALQYDPATKTFGLLNTPDARNAFLKRYAEANTNWFKVLFRNSLVQEHALSFSGGSDKAQSYTSVSFLNDNGWTIADRVKRYTVNSQNNYTISDKVKVGIITTASLRQQDAPGTINRASDPVFGQLTRSFDINPYNFALTTSRAITPYDEQGNLEYFTRNYAPFNIINELQNNKIRLTALDVKLQTNLSYQISKYLRYDLLGAFRYVKTTQENLVNENSNQANAYRAYINPTIAQGNSFLYRDPDFPNNEPVVVLPSGGLYNRTENSLSSYDVRNHLSYVRDLGKSNINILLGQEIKYAERQNAFNNGYGYQYDYGGTVLVDSRIIKKGTEQNDPYFGMSYTYDRFASYYSNINYTYNDRYTLTGSIRYDGSNQFGIGSNLHWLPTWSLSGAWNIDKEDFMQNVSSISLLKLRASYGLSAAPGVATNSSVVLQTQNTLRQYTSDIESGIYIKDLQNSDLTFEKQYSGNIGVDAGFFNGRLTLTADVYRKRGFDLIGFIRTSGIGGQEIKQGNYGNLSSHGYEFTIGGDIIKQKKWGWKSTFIFSYNTNKITNYKNTPIIFDQLAPAGANQLGYPVSSLFSLDFKGLDHYTGIPKFVNEAGQTGYAVNLQSNVTKYLKYEGPVDPPYTGGFTNNFRYGPVSLTVQLTYQAGNKIRLNPAFKSKYTDLDAFPREFNNRWEVPGDETKTNVPSILDAETYYTVNQDAHPYNNYNFSSARVANGGFVRVKYVAFTYQLPVDFAKRIGMSNASVTASGTNLWLLFADKNLYGQDPEFFNAGGVAQPLQKQLVLSLKVGF</sequence>
<dbReference type="Pfam" id="PF07715">
    <property type="entry name" value="Plug"/>
    <property type="match status" value="1"/>
</dbReference>
<dbReference type="Pfam" id="PF13715">
    <property type="entry name" value="CarbopepD_reg_2"/>
    <property type="match status" value="1"/>
</dbReference>
<keyword evidence="6 7" id="KW-0998">Cell outer membrane</keyword>
<evidence type="ECO:0000259" key="8">
    <source>
        <dbReference type="SMART" id="SM00965"/>
    </source>
</evidence>
<evidence type="ECO:0000313" key="9">
    <source>
        <dbReference type="EMBL" id="MBB6127203.1"/>
    </source>
</evidence>
<dbReference type="SMART" id="SM00965">
    <property type="entry name" value="STN"/>
    <property type="match status" value="1"/>
</dbReference>
<dbReference type="InterPro" id="IPR008969">
    <property type="entry name" value="CarboxyPept-like_regulatory"/>
</dbReference>
<evidence type="ECO:0000256" key="2">
    <source>
        <dbReference type="ARBA" id="ARBA00022448"/>
    </source>
</evidence>